<dbReference type="PRINTS" id="PR00237">
    <property type="entry name" value="GPCRRHODOPSN"/>
</dbReference>
<name>A0AAD5XFF0_9FUNG</name>
<keyword evidence="5 7" id="KW-0472">Membrane</keyword>
<sequence length="307" mass="33535">MIIEKQLVFPVLYSVASGIAAMANFVVVASSIGDMDRFSPTTYLAFCMCLTDVINSTSAFITVLEIQFIKEVAANSWICSIDGFFNLYSIANNLTIVFGLTICRYYAIVHSIQISRDPICTIYSLGCGVLTILLGCLPFVLKSSYHLQPSGVYCSIDWTAKSDSTKIVVGITLVVICLPILFILFVYTAIFLKARKTALELKSVLIETDGLLDTERPSTAGGRTSIAGPSSKSRAASIYEPCSARISTRIPGQSKFARLSASAANEEVRPETAVTKSLDEDQNKLLKQSLIIVGLFLMTWSPYFSNF</sequence>
<feature type="transmembrane region" description="Helical" evidence="7">
    <location>
        <begin position="167"/>
        <end position="192"/>
    </location>
</feature>
<comment type="caution">
    <text evidence="9">The sequence shown here is derived from an EMBL/GenBank/DDBJ whole genome shotgun (WGS) entry which is preliminary data.</text>
</comment>
<evidence type="ECO:0000256" key="6">
    <source>
        <dbReference type="ARBA" id="ARBA00023170"/>
    </source>
</evidence>
<evidence type="ECO:0000256" key="3">
    <source>
        <dbReference type="ARBA" id="ARBA00022989"/>
    </source>
</evidence>
<accession>A0AAD5XFF0</accession>
<dbReference type="Proteomes" id="UP001211907">
    <property type="component" value="Unassembled WGS sequence"/>
</dbReference>
<evidence type="ECO:0000256" key="4">
    <source>
        <dbReference type="ARBA" id="ARBA00023040"/>
    </source>
</evidence>
<keyword evidence="4" id="KW-0807">Transducer</keyword>
<keyword evidence="4" id="KW-0297">G-protein coupled receptor</keyword>
<evidence type="ECO:0000313" key="10">
    <source>
        <dbReference type="Proteomes" id="UP001211907"/>
    </source>
</evidence>
<keyword evidence="2 7" id="KW-0812">Transmembrane</keyword>
<feature type="transmembrane region" description="Helical" evidence="7">
    <location>
        <begin position="285"/>
        <end position="304"/>
    </location>
</feature>
<dbReference type="InterPro" id="IPR017452">
    <property type="entry name" value="GPCR_Rhodpsn_7TM"/>
</dbReference>
<evidence type="ECO:0000256" key="1">
    <source>
        <dbReference type="ARBA" id="ARBA00004141"/>
    </source>
</evidence>
<evidence type="ECO:0000256" key="7">
    <source>
        <dbReference type="SAM" id="Phobius"/>
    </source>
</evidence>
<keyword evidence="6" id="KW-0675">Receptor</keyword>
<reference evidence="9" key="1">
    <citation type="submission" date="2020-05" db="EMBL/GenBank/DDBJ databases">
        <title>Phylogenomic resolution of chytrid fungi.</title>
        <authorList>
            <person name="Stajich J.E."/>
            <person name="Amses K."/>
            <person name="Simmons R."/>
            <person name="Seto K."/>
            <person name="Myers J."/>
            <person name="Bonds A."/>
            <person name="Quandt C.A."/>
            <person name="Barry K."/>
            <person name="Liu P."/>
            <person name="Grigoriev I."/>
            <person name="Longcore J.E."/>
            <person name="James T.Y."/>
        </authorList>
    </citation>
    <scope>NUCLEOTIDE SEQUENCE</scope>
    <source>
        <strain evidence="9">JEL0513</strain>
    </source>
</reference>
<dbReference type="EMBL" id="JADGJH010000429">
    <property type="protein sequence ID" value="KAJ3129294.1"/>
    <property type="molecule type" value="Genomic_DNA"/>
</dbReference>
<evidence type="ECO:0000259" key="8">
    <source>
        <dbReference type="PROSITE" id="PS50262"/>
    </source>
</evidence>
<gene>
    <name evidence="9" type="ORF">HK100_008717</name>
</gene>
<evidence type="ECO:0000256" key="2">
    <source>
        <dbReference type="ARBA" id="ARBA00022692"/>
    </source>
</evidence>
<dbReference type="PANTHER" id="PTHR24240">
    <property type="entry name" value="OPSIN"/>
    <property type="match status" value="1"/>
</dbReference>
<dbReference type="InterPro" id="IPR050125">
    <property type="entry name" value="GPCR_opsins"/>
</dbReference>
<dbReference type="Pfam" id="PF00001">
    <property type="entry name" value="7tm_1"/>
    <property type="match status" value="1"/>
</dbReference>
<feature type="domain" description="G-protein coupled receptors family 1 profile" evidence="8">
    <location>
        <begin position="23"/>
        <end position="307"/>
    </location>
</feature>
<dbReference type="SUPFAM" id="SSF81321">
    <property type="entry name" value="Family A G protein-coupled receptor-like"/>
    <property type="match status" value="1"/>
</dbReference>
<evidence type="ECO:0000256" key="5">
    <source>
        <dbReference type="ARBA" id="ARBA00023136"/>
    </source>
</evidence>
<dbReference type="CDD" id="cd00637">
    <property type="entry name" value="7tm_classA_rhodopsin-like"/>
    <property type="match status" value="1"/>
</dbReference>
<protein>
    <recommendedName>
        <fullName evidence="8">G-protein coupled receptors family 1 profile domain-containing protein</fullName>
    </recommendedName>
</protein>
<organism evidence="9 10">
    <name type="scientific">Physocladia obscura</name>
    <dbReference type="NCBI Taxonomy" id="109957"/>
    <lineage>
        <taxon>Eukaryota</taxon>
        <taxon>Fungi</taxon>
        <taxon>Fungi incertae sedis</taxon>
        <taxon>Chytridiomycota</taxon>
        <taxon>Chytridiomycota incertae sedis</taxon>
        <taxon>Chytridiomycetes</taxon>
        <taxon>Chytridiales</taxon>
        <taxon>Chytriomycetaceae</taxon>
        <taxon>Physocladia</taxon>
    </lineage>
</organism>
<evidence type="ECO:0000313" key="9">
    <source>
        <dbReference type="EMBL" id="KAJ3129294.1"/>
    </source>
</evidence>
<dbReference type="GO" id="GO:0004930">
    <property type="term" value="F:G protein-coupled receptor activity"/>
    <property type="evidence" value="ECO:0007669"/>
    <property type="project" value="UniProtKB-KW"/>
</dbReference>
<keyword evidence="3 7" id="KW-1133">Transmembrane helix</keyword>
<feature type="transmembrane region" description="Helical" evidence="7">
    <location>
        <begin position="84"/>
        <end position="107"/>
    </location>
</feature>
<dbReference type="PROSITE" id="PS50262">
    <property type="entry name" value="G_PROTEIN_RECEP_F1_2"/>
    <property type="match status" value="1"/>
</dbReference>
<feature type="transmembrane region" description="Helical" evidence="7">
    <location>
        <begin position="12"/>
        <end position="31"/>
    </location>
</feature>
<feature type="transmembrane region" description="Helical" evidence="7">
    <location>
        <begin position="119"/>
        <end position="141"/>
    </location>
</feature>
<dbReference type="Gene3D" id="1.20.1070.10">
    <property type="entry name" value="Rhodopsin 7-helix transmembrane proteins"/>
    <property type="match status" value="1"/>
</dbReference>
<keyword evidence="10" id="KW-1185">Reference proteome</keyword>
<comment type="subcellular location">
    <subcellularLocation>
        <location evidence="1">Membrane</location>
        <topology evidence="1">Multi-pass membrane protein</topology>
    </subcellularLocation>
</comment>
<dbReference type="GO" id="GO:0016020">
    <property type="term" value="C:membrane"/>
    <property type="evidence" value="ECO:0007669"/>
    <property type="project" value="UniProtKB-SubCell"/>
</dbReference>
<proteinExistence type="predicted"/>
<dbReference type="InterPro" id="IPR000276">
    <property type="entry name" value="GPCR_Rhodpsn"/>
</dbReference>
<dbReference type="AlphaFoldDB" id="A0AAD5XFF0"/>